<evidence type="ECO:0000313" key="2">
    <source>
        <dbReference type="EMBL" id="KKN49992.1"/>
    </source>
</evidence>
<evidence type="ECO:0000256" key="1">
    <source>
        <dbReference type="SAM" id="Phobius"/>
    </source>
</evidence>
<name>A0A0F9RJI1_9ZZZZ</name>
<feature type="transmembrane region" description="Helical" evidence="1">
    <location>
        <begin position="6"/>
        <end position="25"/>
    </location>
</feature>
<sequence>MGYGMGGIWMLLVIVLVVLAILALIKYLSK</sequence>
<dbReference type="AlphaFoldDB" id="A0A0F9RJI1"/>
<reference evidence="2" key="1">
    <citation type="journal article" date="2015" name="Nature">
        <title>Complex archaea that bridge the gap between prokaryotes and eukaryotes.</title>
        <authorList>
            <person name="Spang A."/>
            <person name="Saw J.H."/>
            <person name="Jorgensen S.L."/>
            <person name="Zaremba-Niedzwiedzka K."/>
            <person name="Martijn J."/>
            <person name="Lind A.E."/>
            <person name="van Eijk R."/>
            <person name="Schleper C."/>
            <person name="Guy L."/>
            <person name="Ettema T.J."/>
        </authorList>
    </citation>
    <scope>NUCLEOTIDE SEQUENCE</scope>
</reference>
<proteinExistence type="predicted"/>
<accession>A0A0F9RJI1</accession>
<protein>
    <submittedName>
        <fullName evidence="2">Uncharacterized protein</fullName>
    </submittedName>
</protein>
<dbReference type="EMBL" id="LAZR01001141">
    <property type="protein sequence ID" value="KKN49992.1"/>
    <property type="molecule type" value="Genomic_DNA"/>
</dbReference>
<organism evidence="2">
    <name type="scientific">marine sediment metagenome</name>
    <dbReference type="NCBI Taxonomy" id="412755"/>
    <lineage>
        <taxon>unclassified sequences</taxon>
        <taxon>metagenomes</taxon>
        <taxon>ecological metagenomes</taxon>
    </lineage>
</organism>
<gene>
    <name evidence="2" type="ORF">LCGC14_0637400</name>
</gene>
<keyword evidence="1" id="KW-1133">Transmembrane helix</keyword>
<keyword evidence="1" id="KW-0812">Transmembrane</keyword>
<keyword evidence="1" id="KW-0472">Membrane</keyword>
<comment type="caution">
    <text evidence="2">The sequence shown here is derived from an EMBL/GenBank/DDBJ whole genome shotgun (WGS) entry which is preliminary data.</text>
</comment>